<organism evidence="2 3">
    <name type="scientific">Mangrovihabitans endophyticus</name>
    <dbReference type="NCBI Taxonomy" id="1751298"/>
    <lineage>
        <taxon>Bacteria</taxon>
        <taxon>Bacillati</taxon>
        <taxon>Actinomycetota</taxon>
        <taxon>Actinomycetes</taxon>
        <taxon>Micromonosporales</taxon>
        <taxon>Micromonosporaceae</taxon>
        <taxon>Mangrovihabitans</taxon>
    </lineage>
</organism>
<evidence type="ECO:0000313" key="3">
    <source>
        <dbReference type="Proteomes" id="UP000656042"/>
    </source>
</evidence>
<keyword evidence="3" id="KW-1185">Reference proteome</keyword>
<dbReference type="Proteomes" id="UP000656042">
    <property type="component" value="Unassembled WGS sequence"/>
</dbReference>
<name>A0A8J3FL69_9ACTN</name>
<accession>A0A8J3FL69</accession>
<sequence>MADVRRWGSLGVALLAAAAMLAEPSAARRTPAPPVTARAAWPHAQRAALPATLADGAGYEPAVFLDASRSVGTALTTDGHAVRLVLRAGDGSVRVLRELPVRQGASFDAPTVAGQTLVWVETTRSDEQMWALDLSPGGVPRRVTGDLGDARFYQSQYDLVVAGGRVHWVAAGTGDTTEVRSVRLAGGQVDVRTQPGTWSLAAWPWLADGVTAAGGTTRLRNLSTGRDRVVARHGRGVIACSPLWCRVVSFNPDGDPQLELMRPGGADRRKIGTGTVSNVLTDTAVLDRFEVFSRLTGNSDLTGHFQLLVYEIATRTSIEISPDATDVSYRNGVLWWSTGNQDDFIRHTLDLRTV</sequence>
<comment type="caution">
    <text evidence="2">The sequence shown here is derived from an EMBL/GenBank/DDBJ whole genome shotgun (WGS) entry which is preliminary data.</text>
</comment>
<feature type="chain" id="PRO_5039212166" evidence="1">
    <location>
        <begin position="22"/>
        <end position="354"/>
    </location>
</feature>
<gene>
    <name evidence="2" type="ORF">GCM10012284_06090</name>
</gene>
<keyword evidence="1" id="KW-0732">Signal</keyword>
<protein>
    <submittedName>
        <fullName evidence="2">Uncharacterized protein</fullName>
    </submittedName>
</protein>
<dbReference type="EMBL" id="BMMX01000001">
    <property type="protein sequence ID" value="GGK74891.1"/>
    <property type="molecule type" value="Genomic_DNA"/>
</dbReference>
<feature type="signal peptide" evidence="1">
    <location>
        <begin position="1"/>
        <end position="21"/>
    </location>
</feature>
<dbReference type="AlphaFoldDB" id="A0A8J3FL69"/>
<evidence type="ECO:0000313" key="2">
    <source>
        <dbReference type="EMBL" id="GGK74891.1"/>
    </source>
</evidence>
<dbReference type="RefSeq" id="WP_189077437.1">
    <property type="nucleotide sequence ID" value="NZ_BMMX01000001.1"/>
</dbReference>
<reference evidence="2" key="1">
    <citation type="journal article" date="2014" name="Int. J. Syst. Evol. Microbiol.">
        <title>Complete genome sequence of Corynebacterium casei LMG S-19264T (=DSM 44701T), isolated from a smear-ripened cheese.</title>
        <authorList>
            <consortium name="US DOE Joint Genome Institute (JGI-PGF)"/>
            <person name="Walter F."/>
            <person name="Albersmeier A."/>
            <person name="Kalinowski J."/>
            <person name="Ruckert C."/>
        </authorList>
    </citation>
    <scope>NUCLEOTIDE SEQUENCE</scope>
    <source>
        <strain evidence="2">CGMCC 4.7299</strain>
    </source>
</reference>
<proteinExistence type="predicted"/>
<evidence type="ECO:0000256" key="1">
    <source>
        <dbReference type="SAM" id="SignalP"/>
    </source>
</evidence>
<reference evidence="2" key="2">
    <citation type="submission" date="2020-09" db="EMBL/GenBank/DDBJ databases">
        <authorList>
            <person name="Sun Q."/>
            <person name="Zhou Y."/>
        </authorList>
    </citation>
    <scope>NUCLEOTIDE SEQUENCE</scope>
    <source>
        <strain evidence="2">CGMCC 4.7299</strain>
    </source>
</reference>